<accession>A0A8H6N0I4</accession>
<comment type="caution">
    <text evidence="2">The sequence shown here is derived from an EMBL/GenBank/DDBJ whole genome shotgun (WGS) entry which is preliminary data.</text>
</comment>
<feature type="region of interest" description="Disordered" evidence="1">
    <location>
        <begin position="1"/>
        <end position="75"/>
    </location>
</feature>
<dbReference type="EMBL" id="WIGN01000039">
    <property type="protein sequence ID" value="KAF6814940.1"/>
    <property type="molecule type" value="Genomic_DNA"/>
</dbReference>
<feature type="compositionally biased region" description="Basic and acidic residues" evidence="1">
    <location>
        <begin position="1"/>
        <end position="11"/>
    </location>
</feature>
<evidence type="ECO:0000313" key="3">
    <source>
        <dbReference type="Proteomes" id="UP000652219"/>
    </source>
</evidence>
<proteinExistence type="predicted"/>
<evidence type="ECO:0000256" key="1">
    <source>
        <dbReference type="SAM" id="MobiDB-lite"/>
    </source>
</evidence>
<keyword evidence="3" id="KW-1185">Reference proteome</keyword>
<dbReference type="AlphaFoldDB" id="A0A8H6N0I4"/>
<feature type="compositionally biased region" description="Basic residues" evidence="1">
    <location>
        <begin position="22"/>
        <end position="36"/>
    </location>
</feature>
<sequence>MERHLTHEGGGRHLAAAAGREGRRRRRIAPGGRRTRCSVDVAKQPKQTEGARLPPQFPNAAQDTLPSRPPPPPLDVLELHQTETRAESWLVAVGGVRLAVVV</sequence>
<reference evidence="2 3" key="1">
    <citation type="journal article" date="2020" name="Phytopathology">
        <title>Genome Sequence Resources of Colletotrichum truncatum, C. plurivorum, C. musicola, and C. sojae: Four Species Pathogenic to Soybean (Glycine max).</title>
        <authorList>
            <person name="Rogerio F."/>
            <person name="Boufleur T.R."/>
            <person name="Ciampi-Guillardi M."/>
            <person name="Sukno S.A."/>
            <person name="Thon M.R."/>
            <person name="Massola Junior N.S."/>
            <person name="Baroncelli R."/>
        </authorList>
    </citation>
    <scope>NUCLEOTIDE SEQUENCE [LARGE SCALE GENOMIC DNA]</scope>
    <source>
        <strain evidence="2 3">LFN0009</strain>
    </source>
</reference>
<protein>
    <submittedName>
        <fullName evidence="2">Uncharacterized protein</fullName>
    </submittedName>
</protein>
<gene>
    <name evidence="2" type="ORF">CSOJ01_03770</name>
</gene>
<name>A0A8H6N0I4_9PEZI</name>
<dbReference type="Proteomes" id="UP000652219">
    <property type="component" value="Unassembled WGS sequence"/>
</dbReference>
<organism evidence="2 3">
    <name type="scientific">Colletotrichum sojae</name>
    <dbReference type="NCBI Taxonomy" id="2175907"/>
    <lineage>
        <taxon>Eukaryota</taxon>
        <taxon>Fungi</taxon>
        <taxon>Dikarya</taxon>
        <taxon>Ascomycota</taxon>
        <taxon>Pezizomycotina</taxon>
        <taxon>Sordariomycetes</taxon>
        <taxon>Hypocreomycetidae</taxon>
        <taxon>Glomerellales</taxon>
        <taxon>Glomerellaceae</taxon>
        <taxon>Colletotrichum</taxon>
        <taxon>Colletotrichum orchidearum species complex</taxon>
    </lineage>
</organism>
<evidence type="ECO:0000313" key="2">
    <source>
        <dbReference type="EMBL" id="KAF6814940.1"/>
    </source>
</evidence>